<name>A0A5C1AAU5_9BACT</name>
<dbReference type="Proteomes" id="UP000324974">
    <property type="component" value="Chromosome"/>
</dbReference>
<evidence type="ECO:0000256" key="1">
    <source>
        <dbReference type="ARBA" id="ARBA00022617"/>
    </source>
</evidence>
<gene>
    <name evidence="6" type="ORF">PX52LOC_01114</name>
</gene>
<dbReference type="AlphaFoldDB" id="A0A5C1AAU5"/>
<evidence type="ECO:0000313" key="6">
    <source>
        <dbReference type="EMBL" id="QEL14244.1"/>
    </source>
</evidence>
<dbReference type="PROSITE" id="PS51007">
    <property type="entry name" value="CYTC"/>
    <property type="match status" value="1"/>
</dbReference>
<dbReference type="GO" id="GO:0020037">
    <property type="term" value="F:heme binding"/>
    <property type="evidence" value="ECO:0007669"/>
    <property type="project" value="InterPro"/>
</dbReference>
<organism evidence="6 7">
    <name type="scientific">Limnoglobus roseus</name>
    <dbReference type="NCBI Taxonomy" id="2598579"/>
    <lineage>
        <taxon>Bacteria</taxon>
        <taxon>Pseudomonadati</taxon>
        <taxon>Planctomycetota</taxon>
        <taxon>Planctomycetia</taxon>
        <taxon>Gemmatales</taxon>
        <taxon>Gemmataceae</taxon>
        <taxon>Limnoglobus</taxon>
    </lineage>
</organism>
<dbReference type="PANTHER" id="PTHR19328">
    <property type="entry name" value="HEDGEHOG-INTERACTING PROTEIN"/>
    <property type="match status" value="1"/>
</dbReference>
<keyword evidence="2 4" id="KW-0479">Metal-binding</keyword>
<proteinExistence type="predicted"/>
<keyword evidence="1 4" id="KW-0349">Heme</keyword>
<dbReference type="InterPro" id="IPR036909">
    <property type="entry name" value="Cyt_c-like_dom_sf"/>
</dbReference>
<dbReference type="GO" id="GO:0009055">
    <property type="term" value="F:electron transfer activity"/>
    <property type="evidence" value="ECO:0007669"/>
    <property type="project" value="InterPro"/>
</dbReference>
<dbReference type="NCBIfam" id="TIGR02603">
    <property type="entry name" value="CxxCH_TIGR02603"/>
    <property type="match status" value="1"/>
</dbReference>
<dbReference type="SUPFAM" id="SSF50952">
    <property type="entry name" value="Soluble quinoprotein glucose dehydrogenase"/>
    <property type="match status" value="1"/>
</dbReference>
<evidence type="ECO:0000313" key="7">
    <source>
        <dbReference type="Proteomes" id="UP000324974"/>
    </source>
</evidence>
<sequence>MRRSLLRIFGLATFTFVGIGSVLLLGDDAPAKRKPWTTSKIVGSPEPPPRFKLPVPFPNLKFDHPLLLTPQPGGSRLFVAEQGGKIFSFENKPDAKAELFLDVKAVAKPKQTKDATHFENAYGFVFDPNFATNRFCYVCYTVRQDGKPNLADGSRVSRFTVKADTPPTVDAASEEIVFTFPQGGHNGGDLHFGPDGYLYVSSGDAADPNPPDKFKTGQDISDLLASIHRIDVHHKDAGKNYAIPKDNPFVGQTHNGKASRGEVWAYGFRNPWRFSFDRATGDLWAGDVGWEAWEMVHKVERGGNYGWSVVEARQAVNTTEKLGPTPIRPPVIELSHTIAASVTGGYVYRGKKFPELVGKYVFGDWMTRRIWAATITGTELVSLDELTAPQVRIIAFGEDNDGELYLLDYDTGRVHAFAKNDAASIDPTKFPRTLSQSGLYRDAKANQPAEGVYPFEVNAHQWQDYATTEYLLALPGNSTATDYDNRKAVGNDVDWNKIHMHLPKDGVLVKTLSLEMERGNPASRKRVETQILHFDGDAIQGYTYAWRDDQTDADLVPADGAEKSFRVKDPIFGGVRPQTWTFASRVQCGQCHNAWAGYTLGFNREQLNRDRPDGTNQLTFLGEFGLLNRVDKAEKPLPSFTAADVKKLKKYADPADEKQSLNDRARSYLNANCGSCHIFGGGGSVEFHINFNADVKNTNLWDAKPTRGGFEIPDARILAPGDPERSVMYYRMSKFGSGRMPHLGSDFPDETGLKLVRDWIVSLKPGREPAAANIPTEPTKLAERLKQSDDALRIARAVGRGTLSPDESNRVRTAATQPLCGSFATDLLGGYFPDPNKPPTLGSNPRPRAILSLTGDAANGAKLFAVTRSQCVNCHKIDGKGQDVGPDLSQIAKTRTREQLLESILDPSRRIEPQFQSYLLRTLDGRSITGLVVKRDAKEVVLKDAQNKLTTVAADDVESLDASRTSIMPEGLLKDFTPQEAADVLAYLAGRK</sequence>
<dbReference type="InterPro" id="IPR013427">
    <property type="entry name" value="Haem-bd_dom_put"/>
</dbReference>
<dbReference type="SUPFAM" id="SSF46626">
    <property type="entry name" value="Cytochrome c"/>
    <property type="match status" value="1"/>
</dbReference>
<dbReference type="InterPro" id="IPR009056">
    <property type="entry name" value="Cyt_c-like_dom"/>
</dbReference>
<accession>A0A5C1AAU5</accession>
<dbReference type="GO" id="GO:0046872">
    <property type="term" value="F:metal ion binding"/>
    <property type="evidence" value="ECO:0007669"/>
    <property type="project" value="UniProtKB-KW"/>
</dbReference>
<dbReference type="Gene3D" id="1.10.760.10">
    <property type="entry name" value="Cytochrome c-like domain"/>
    <property type="match status" value="1"/>
</dbReference>
<dbReference type="Gene3D" id="2.120.10.30">
    <property type="entry name" value="TolB, C-terminal domain"/>
    <property type="match status" value="1"/>
</dbReference>
<dbReference type="InterPro" id="IPR011041">
    <property type="entry name" value="Quinoprot_gluc/sorb_DH_b-prop"/>
</dbReference>
<evidence type="ECO:0000259" key="5">
    <source>
        <dbReference type="PROSITE" id="PS51007"/>
    </source>
</evidence>
<evidence type="ECO:0000256" key="2">
    <source>
        <dbReference type="ARBA" id="ARBA00022723"/>
    </source>
</evidence>
<dbReference type="KEGG" id="lrs:PX52LOC_01114"/>
<dbReference type="InterPro" id="IPR011042">
    <property type="entry name" value="6-blade_b-propeller_TolB-like"/>
</dbReference>
<dbReference type="PANTHER" id="PTHR19328:SF75">
    <property type="entry name" value="ALDOSE SUGAR DEHYDROGENASE YLII"/>
    <property type="match status" value="1"/>
</dbReference>
<protein>
    <submittedName>
        <fullName evidence="6">Putative glucose/L-sorbosone dehydrogenase, distantly related to bacterial beta-galactosidase</fullName>
    </submittedName>
</protein>
<dbReference type="Pfam" id="PF07995">
    <property type="entry name" value="GSDH"/>
    <property type="match status" value="1"/>
</dbReference>
<dbReference type="EMBL" id="CP042425">
    <property type="protein sequence ID" value="QEL14244.1"/>
    <property type="molecule type" value="Genomic_DNA"/>
</dbReference>
<reference evidence="7" key="1">
    <citation type="submission" date="2019-08" db="EMBL/GenBank/DDBJ databases">
        <title>Limnoglobus roseus gen. nov., sp. nov., a novel freshwater planctomycete with a giant genome from the family Gemmataceae.</title>
        <authorList>
            <person name="Kulichevskaya I.S."/>
            <person name="Naumoff D.G."/>
            <person name="Miroshnikov K."/>
            <person name="Ivanova A."/>
            <person name="Philippov D.A."/>
            <person name="Hakobyan A."/>
            <person name="Rijpstra I.C."/>
            <person name="Sinninghe Damste J.S."/>
            <person name="Liesack W."/>
            <person name="Dedysh S.N."/>
        </authorList>
    </citation>
    <scope>NUCLEOTIDE SEQUENCE [LARGE SCALE GENOMIC DNA]</scope>
    <source>
        <strain evidence="7">PX52</strain>
    </source>
</reference>
<dbReference type="RefSeq" id="WP_168218819.1">
    <property type="nucleotide sequence ID" value="NZ_CP042425.1"/>
</dbReference>
<keyword evidence="3 4" id="KW-0408">Iron</keyword>
<feature type="domain" description="Cytochrome c" evidence="5">
    <location>
        <begin position="855"/>
        <end position="992"/>
    </location>
</feature>
<evidence type="ECO:0000256" key="4">
    <source>
        <dbReference type="PROSITE-ProRule" id="PRU00433"/>
    </source>
</evidence>
<evidence type="ECO:0000256" key="3">
    <source>
        <dbReference type="ARBA" id="ARBA00023004"/>
    </source>
</evidence>
<keyword evidence="7" id="KW-1185">Reference proteome</keyword>
<dbReference type="InterPro" id="IPR012938">
    <property type="entry name" value="Glc/Sorbosone_DH"/>
</dbReference>
<dbReference type="Pfam" id="PF00034">
    <property type="entry name" value="Cytochrom_C"/>
    <property type="match status" value="1"/>
</dbReference>